<accession>A0A5K1K6Y3</accession>
<name>A0A5K1K6Y3_9APHY</name>
<reference evidence="2" key="1">
    <citation type="submission" date="2019-10" db="EMBL/GenBank/DDBJ databases">
        <authorList>
            <person name="Nor Muhammad N."/>
        </authorList>
    </citation>
    <scope>NUCLEOTIDE SEQUENCE</scope>
</reference>
<proteinExistence type="predicted"/>
<evidence type="ECO:0000313" key="2">
    <source>
        <dbReference type="EMBL" id="VWP01580.1"/>
    </source>
</evidence>
<dbReference type="AlphaFoldDB" id="A0A5K1K6Y3"/>
<feature type="region of interest" description="Disordered" evidence="1">
    <location>
        <begin position="52"/>
        <end position="76"/>
    </location>
</feature>
<sequence>MARKRKSKKPDFAEPVDDVECDSEFEDNYDIDDNCDNVEQQEIAEDICFQHSDAEEEDGKLKGGAHPLAEEEEESEDELLLTTKSTKALAVDIEQFKQKLEPKTKSK</sequence>
<protein>
    <submittedName>
        <fullName evidence="2">Uncharacterized protein</fullName>
    </submittedName>
</protein>
<organism evidence="2">
    <name type="scientific">Ganoderma boninense</name>
    <dbReference type="NCBI Taxonomy" id="34458"/>
    <lineage>
        <taxon>Eukaryota</taxon>
        <taxon>Fungi</taxon>
        <taxon>Dikarya</taxon>
        <taxon>Basidiomycota</taxon>
        <taxon>Agaricomycotina</taxon>
        <taxon>Agaricomycetes</taxon>
        <taxon>Polyporales</taxon>
        <taxon>Polyporaceae</taxon>
        <taxon>Ganoderma</taxon>
    </lineage>
</organism>
<gene>
    <name evidence="2" type="primary">I1RI73</name>
</gene>
<dbReference type="EMBL" id="LR729488">
    <property type="protein sequence ID" value="VWP01580.1"/>
    <property type="molecule type" value="Genomic_DNA"/>
</dbReference>
<evidence type="ECO:0000256" key="1">
    <source>
        <dbReference type="SAM" id="MobiDB-lite"/>
    </source>
</evidence>